<sequence length="59" mass="6999">MNIFGAKMAKEESPNRKSERCEEMHIGTNMRILESKKGYRDKALPVPKAHQRREDDRFH</sequence>
<dbReference type="EMBL" id="ASHM01040201">
    <property type="protein sequence ID" value="PNX81585.1"/>
    <property type="molecule type" value="Genomic_DNA"/>
</dbReference>
<reference evidence="2 5" key="2">
    <citation type="journal article" date="2017" name="Front. Plant Sci.">
        <title>Gene Classification and Mining of Molecular Markers Useful in Red Clover (Trifolium pratense) Breeding.</title>
        <authorList>
            <person name="Istvanek J."/>
            <person name="Dluhosova J."/>
            <person name="Dluhos P."/>
            <person name="Patkova L."/>
            <person name="Nedelnik J."/>
            <person name="Repkova J."/>
        </authorList>
    </citation>
    <scope>NUCLEOTIDE SEQUENCE [LARGE SCALE GENOMIC DNA]</scope>
    <source>
        <strain evidence="5">cv. Tatra</strain>
        <tissue evidence="2">Young leaves</tissue>
    </source>
</reference>
<gene>
    <name evidence="3" type="ORF">L195_g037608</name>
    <name evidence="4" type="ORF">L195_g037705</name>
    <name evidence="2" type="ORF">L195_g048725</name>
</gene>
<dbReference type="AlphaFoldDB" id="A0A2K3JM46"/>
<evidence type="ECO:0000313" key="4">
    <source>
        <dbReference type="EMBL" id="PNX81681.1"/>
    </source>
</evidence>
<dbReference type="EMBL" id="ASHM01070275">
    <property type="protein sequence ID" value="PNX55099.1"/>
    <property type="molecule type" value="Genomic_DNA"/>
</dbReference>
<accession>A0A2K3JM46</accession>
<reference evidence="2 5" key="1">
    <citation type="journal article" date="2014" name="Am. J. Bot.">
        <title>Genome assembly and annotation for red clover (Trifolium pratense; Fabaceae).</title>
        <authorList>
            <person name="Istvanek J."/>
            <person name="Jaros M."/>
            <person name="Krenek A."/>
            <person name="Repkova J."/>
        </authorList>
    </citation>
    <scope>NUCLEOTIDE SEQUENCE [LARGE SCALE GENOMIC DNA]</scope>
    <source>
        <strain evidence="5">cv. Tatra</strain>
        <tissue evidence="2">Young leaves</tissue>
    </source>
</reference>
<evidence type="ECO:0000313" key="3">
    <source>
        <dbReference type="EMBL" id="PNX81585.1"/>
    </source>
</evidence>
<name>A0A2K3JM46_TRIPR</name>
<feature type="region of interest" description="Disordered" evidence="1">
    <location>
        <begin position="1"/>
        <end position="20"/>
    </location>
</feature>
<feature type="compositionally biased region" description="Basic and acidic residues" evidence="1">
    <location>
        <begin position="34"/>
        <end position="43"/>
    </location>
</feature>
<evidence type="ECO:0000313" key="5">
    <source>
        <dbReference type="Proteomes" id="UP000236291"/>
    </source>
</evidence>
<protein>
    <submittedName>
        <fullName evidence="2">Uncharacterized protein</fullName>
    </submittedName>
</protein>
<feature type="compositionally biased region" description="Basic and acidic residues" evidence="1">
    <location>
        <begin position="8"/>
        <end position="20"/>
    </location>
</feature>
<evidence type="ECO:0000313" key="2">
    <source>
        <dbReference type="EMBL" id="PNX55099.1"/>
    </source>
</evidence>
<dbReference type="Proteomes" id="UP000236291">
    <property type="component" value="Unassembled WGS sequence"/>
</dbReference>
<evidence type="ECO:0000256" key="1">
    <source>
        <dbReference type="SAM" id="MobiDB-lite"/>
    </source>
</evidence>
<organism evidence="2 5">
    <name type="scientific">Trifolium pratense</name>
    <name type="common">Red clover</name>
    <dbReference type="NCBI Taxonomy" id="57577"/>
    <lineage>
        <taxon>Eukaryota</taxon>
        <taxon>Viridiplantae</taxon>
        <taxon>Streptophyta</taxon>
        <taxon>Embryophyta</taxon>
        <taxon>Tracheophyta</taxon>
        <taxon>Spermatophyta</taxon>
        <taxon>Magnoliopsida</taxon>
        <taxon>eudicotyledons</taxon>
        <taxon>Gunneridae</taxon>
        <taxon>Pentapetalae</taxon>
        <taxon>rosids</taxon>
        <taxon>fabids</taxon>
        <taxon>Fabales</taxon>
        <taxon>Fabaceae</taxon>
        <taxon>Papilionoideae</taxon>
        <taxon>50 kb inversion clade</taxon>
        <taxon>NPAAA clade</taxon>
        <taxon>Hologalegina</taxon>
        <taxon>IRL clade</taxon>
        <taxon>Trifolieae</taxon>
        <taxon>Trifolium</taxon>
    </lineage>
</organism>
<proteinExistence type="predicted"/>
<dbReference type="EMBL" id="ASHM01040366">
    <property type="protein sequence ID" value="PNX81681.1"/>
    <property type="molecule type" value="Genomic_DNA"/>
</dbReference>
<feature type="region of interest" description="Disordered" evidence="1">
    <location>
        <begin position="34"/>
        <end position="59"/>
    </location>
</feature>
<comment type="caution">
    <text evidence="2">The sequence shown here is derived from an EMBL/GenBank/DDBJ whole genome shotgun (WGS) entry which is preliminary data.</text>
</comment>